<dbReference type="STRING" id="52689.AKG39_17280"/>
<protein>
    <recommendedName>
        <fullName evidence="1">Stage 0 sporulation protein A homolog</fullName>
    </recommendedName>
</protein>
<evidence type="ECO:0000256" key="5">
    <source>
        <dbReference type="ARBA" id="ARBA00023125"/>
    </source>
</evidence>
<evidence type="ECO:0000256" key="9">
    <source>
        <dbReference type="PROSITE-ProRule" id="PRU01091"/>
    </source>
</evidence>
<dbReference type="Pfam" id="PF00486">
    <property type="entry name" value="Trans_reg_C"/>
    <property type="match status" value="1"/>
</dbReference>
<keyword evidence="4" id="KW-0805">Transcription regulation</keyword>
<comment type="caution">
    <text evidence="12">The sequence shown here is derived from an EMBL/GenBank/DDBJ whole genome shotgun (WGS) entry which is preliminary data.</text>
</comment>
<evidence type="ECO:0000256" key="8">
    <source>
        <dbReference type="PROSITE-ProRule" id="PRU00169"/>
    </source>
</evidence>
<dbReference type="SMART" id="SM00448">
    <property type="entry name" value="REC"/>
    <property type="match status" value="1"/>
</dbReference>
<evidence type="ECO:0000256" key="7">
    <source>
        <dbReference type="ARBA" id="ARBA00024867"/>
    </source>
</evidence>
<evidence type="ECO:0000256" key="6">
    <source>
        <dbReference type="ARBA" id="ARBA00023163"/>
    </source>
</evidence>
<comment type="function">
    <text evidence="7">May play the central regulatory role in sporulation. It may be an element of the effector pathway responsible for the activation of sporulation genes in response to nutritional stress. Spo0A may act in concert with spo0H (a sigma factor) to control the expression of some genes that are critical to the sporulation process.</text>
</comment>
<dbReference type="Gene3D" id="6.10.250.690">
    <property type="match status" value="1"/>
</dbReference>
<dbReference type="AlphaFoldDB" id="A0A0L6TW66"/>
<dbReference type="PANTHER" id="PTHR48111">
    <property type="entry name" value="REGULATOR OF RPOS"/>
    <property type="match status" value="1"/>
</dbReference>
<dbReference type="Pfam" id="PF00072">
    <property type="entry name" value="Response_reg"/>
    <property type="match status" value="1"/>
</dbReference>
<name>A0A0L6TW66_9FIRM</name>
<evidence type="ECO:0000256" key="2">
    <source>
        <dbReference type="ARBA" id="ARBA00022553"/>
    </source>
</evidence>
<evidence type="ECO:0000259" key="10">
    <source>
        <dbReference type="PROSITE" id="PS50110"/>
    </source>
</evidence>
<dbReference type="PROSITE" id="PS51755">
    <property type="entry name" value="OMPR_PHOB"/>
    <property type="match status" value="1"/>
</dbReference>
<dbReference type="Gene3D" id="3.40.50.2300">
    <property type="match status" value="1"/>
</dbReference>
<accession>A0A0L6TW66</accession>
<organism evidence="12 13">
    <name type="scientific">Acetobacterium bakii</name>
    <dbReference type="NCBI Taxonomy" id="52689"/>
    <lineage>
        <taxon>Bacteria</taxon>
        <taxon>Bacillati</taxon>
        <taxon>Bacillota</taxon>
        <taxon>Clostridia</taxon>
        <taxon>Eubacteriales</taxon>
        <taxon>Eubacteriaceae</taxon>
        <taxon>Acetobacterium</taxon>
    </lineage>
</organism>
<dbReference type="InterPro" id="IPR001867">
    <property type="entry name" value="OmpR/PhoB-type_DNA-bd"/>
</dbReference>
<feature type="DNA-binding region" description="OmpR/PhoB-type" evidence="9">
    <location>
        <begin position="130"/>
        <end position="229"/>
    </location>
</feature>
<keyword evidence="2 8" id="KW-0597">Phosphoprotein</keyword>
<dbReference type="FunFam" id="3.40.50.2300:FF:000001">
    <property type="entry name" value="DNA-binding response regulator PhoB"/>
    <property type="match status" value="1"/>
</dbReference>
<dbReference type="Proteomes" id="UP000036873">
    <property type="component" value="Unassembled WGS sequence"/>
</dbReference>
<gene>
    <name evidence="12" type="ORF">AKG39_17280</name>
</gene>
<dbReference type="Gene3D" id="1.10.10.10">
    <property type="entry name" value="Winged helix-like DNA-binding domain superfamily/Winged helix DNA-binding domain"/>
    <property type="match status" value="1"/>
</dbReference>
<evidence type="ECO:0000259" key="11">
    <source>
        <dbReference type="PROSITE" id="PS51755"/>
    </source>
</evidence>
<keyword evidence="13" id="KW-1185">Reference proteome</keyword>
<evidence type="ECO:0000313" key="12">
    <source>
        <dbReference type="EMBL" id="KNZ40509.1"/>
    </source>
</evidence>
<sequence>MKKILVADDSPDILELINILLSAEGYEIVSAQNGQEAVDFTDETIDLIILDVMMPIKSGFKACVEIREKSTVPILFLTAKTQDSDKVMGFSVGGDDYLAKPFSYVELVSRVKSMLRRFYVYQGSGIITSPSQLTLRDLNLNLDTRTLTRNQRVINLTDIEYQILELLLSHLKKIFSTENLYESIWREPYFYQASNTIMVHIRNLRQKIEENPREPQYVKTAWGKGYYID</sequence>
<dbReference type="CDD" id="cd00383">
    <property type="entry name" value="trans_reg_C"/>
    <property type="match status" value="1"/>
</dbReference>
<dbReference type="InterPro" id="IPR039420">
    <property type="entry name" value="WalR-like"/>
</dbReference>
<keyword evidence="5 9" id="KW-0238">DNA-binding</keyword>
<feature type="modified residue" description="4-aspartylphosphate" evidence="8">
    <location>
        <position position="51"/>
    </location>
</feature>
<dbReference type="SUPFAM" id="SSF52172">
    <property type="entry name" value="CheY-like"/>
    <property type="match status" value="1"/>
</dbReference>
<evidence type="ECO:0000313" key="13">
    <source>
        <dbReference type="Proteomes" id="UP000036873"/>
    </source>
</evidence>
<dbReference type="CDD" id="cd17574">
    <property type="entry name" value="REC_OmpR"/>
    <property type="match status" value="1"/>
</dbReference>
<dbReference type="InterPro" id="IPR001789">
    <property type="entry name" value="Sig_transdc_resp-reg_receiver"/>
</dbReference>
<dbReference type="InterPro" id="IPR036388">
    <property type="entry name" value="WH-like_DNA-bd_sf"/>
</dbReference>
<dbReference type="GO" id="GO:0000156">
    <property type="term" value="F:phosphorelay response regulator activity"/>
    <property type="evidence" value="ECO:0007669"/>
    <property type="project" value="TreeGrafter"/>
</dbReference>
<reference evidence="13" key="1">
    <citation type="submission" date="2015-07" db="EMBL/GenBank/DDBJ databases">
        <title>Draft genome sequence of Acetobacterium bakii DSM 8293, a potential psychrophilic chemical producer through syngas fermentation.</title>
        <authorList>
            <person name="Song Y."/>
            <person name="Hwang S."/>
            <person name="Cho B.-K."/>
        </authorList>
    </citation>
    <scope>NUCLEOTIDE SEQUENCE [LARGE SCALE GENOMIC DNA]</scope>
    <source>
        <strain evidence="13">DSM 8239</strain>
    </source>
</reference>
<dbReference type="PROSITE" id="PS50110">
    <property type="entry name" value="RESPONSE_REGULATORY"/>
    <property type="match status" value="1"/>
</dbReference>
<dbReference type="InterPro" id="IPR011006">
    <property type="entry name" value="CheY-like_superfamily"/>
</dbReference>
<keyword evidence="3" id="KW-0902">Two-component regulatory system</keyword>
<dbReference type="PATRIC" id="fig|52689.4.peg.3018"/>
<dbReference type="EMBL" id="LGYO01000056">
    <property type="protein sequence ID" value="KNZ40509.1"/>
    <property type="molecule type" value="Genomic_DNA"/>
</dbReference>
<proteinExistence type="predicted"/>
<dbReference type="SMART" id="SM00862">
    <property type="entry name" value="Trans_reg_C"/>
    <property type="match status" value="1"/>
</dbReference>
<feature type="domain" description="Response regulatory" evidence="10">
    <location>
        <begin position="3"/>
        <end position="115"/>
    </location>
</feature>
<evidence type="ECO:0000256" key="3">
    <source>
        <dbReference type="ARBA" id="ARBA00023012"/>
    </source>
</evidence>
<dbReference type="PANTHER" id="PTHR48111:SF2">
    <property type="entry name" value="RESPONSE REGULATOR SAER"/>
    <property type="match status" value="1"/>
</dbReference>
<evidence type="ECO:0000256" key="1">
    <source>
        <dbReference type="ARBA" id="ARBA00018672"/>
    </source>
</evidence>
<dbReference type="GO" id="GO:0006355">
    <property type="term" value="P:regulation of DNA-templated transcription"/>
    <property type="evidence" value="ECO:0007669"/>
    <property type="project" value="InterPro"/>
</dbReference>
<evidence type="ECO:0000256" key="4">
    <source>
        <dbReference type="ARBA" id="ARBA00023015"/>
    </source>
</evidence>
<dbReference type="GO" id="GO:0032993">
    <property type="term" value="C:protein-DNA complex"/>
    <property type="evidence" value="ECO:0007669"/>
    <property type="project" value="TreeGrafter"/>
</dbReference>
<keyword evidence="6" id="KW-0804">Transcription</keyword>
<dbReference type="GO" id="GO:0000976">
    <property type="term" value="F:transcription cis-regulatory region binding"/>
    <property type="evidence" value="ECO:0007669"/>
    <property type="project" value="TreeGrafter"/>
</dbReference>
<dbReference type="GO" id="GO:0005829">
    <property type="term" value="C:cytosol"/>
    <property type="evidence" value="ECO:0007669"/>
    <property type="project" value="TreeGrafter"/>
</dbReference>
<feature type="domain" description="OmpR/PhoB-type" evidence="11">
    <location>
        <begin position="130"/>
        <end position="229"/>
    </location>
</feature>